<dbReference type="InterPro" id="IPR025403">
    <property type="entry name" value="TgpA-like_C"/>
</dbReference>
<evidence type="ECO:0000313" key="4">
    <source>
        <dbReference type="EMBL" id="SFS29988.1"/>
    </source>
</evidence>
<keyword evidence="2" id="KW-0732">Signal</keyword>
<reference evidence="5" key="1">
    <citation type="submission" date="2016-10" db="EMBL/GenBank/DDBJ databases">
        <authorList>
            <person name="Varghese N."/>
            <person name="Submissions S."/>
        </authorList>
    </citation>
    <scope>NUCLEOTIDE SEQUENCE [LARGE SCALE GENOMIC DNA]</scope>
    <source>
        <strain evidence="5">DSM 24450</strain>
    </source>
</reference>
<sequence>MKKTLLFLWFLTISLSVFAQSDTLTVQKDKEVIPQKKFDKSNLEEYKADKDFDYTENLEFKEPTLLDRILNWIGRQIVRFLEWIFGVESAQGIFKTILLALPYIVAGLVLFLLFKFFLKVNSNAIVSNSKNKSVVTITEDEELIKNKDISKLIAKAIENKNYRLAVRYYYLQLLKQLEEKEIITWEQQKTNEDYATEINEVNLKLSFKKLTKLYDFIWYGSFDINELEFTKVSSDFENVNKLLNKK</sequence>
<organism evidence="4 5">
    <name type="scientific">Lutibacter maritimus</name>
    <dbReference type="NCBI Taxonomy" id="593133"/>
    <lineage>
        <taxon>Bacteria</taxon>
        <taxon>Pseudomonadati</taxon>
        <taxon>Bacteroidota</taxon>
        <taxon>Flavobacteriia</taxon>
        <taxon>Flavobacteriales</taxon>
        <taxon>Flavobacteriaceae</taxon>
        <taxon>Lutibacter</taxon>
    </lineage>
</organism>
<evidence type="ECO:0000259" key="3">
    <source>
        <dbReference type="Pfam" id="PF13559"/>
    </source>
</evidence>
<gene>
    <name evidence="4" type="ORF">SAMN04488006_0363</name>
</gene>
<dbReference type="AlphaFoldDB" id="A0A1I6NPY7"/>
<accession>A0A1I6NPY7</accession>
<dbReference type="RefSeq" id="WP_090221912.1">
    <property type="nucleotide sequence ID" value="NZ_FOZP01000001.1"/>
</dbReference>
<feature type="signal peptide" evidence="2">
    <location>
        <begin position="1"/>
        <end position="19"/>
    </location>
</feature>
<proteinExistence type="predicted"/>
<dbReference type="EMBL" id="FOZP01000001">
    <property type="protein sequence ID" value="SFS29988.1"/>
    <property type="molecule type" value="Genomic_DNA"/>
</dbReference>
<feature type="domain" description="Protein-glutamine gamma-glutamyltransferase-like C-terminal" evidence="3">
    <location>
        <begin position="170"/>
        <end position="228"/>
    </location>
</feature>
<keyword evidence="1" id="KW-1133">Transmembrane helix</keyword>
<keyword evidence="1" id="KW-0472">Membrane</keyword>
<keyword evidence="1" id="KW-0812">Transmembrane</keyword>
<evidence type="ECO:0000256" key="1">
    <source>
        <dbReference type="SAM" id="Phobius"/>
    </source>
</evidence>
<keyword evidence="5" id="KW-1185">Reference proteome</keyword>
<evidence type="ECO:0000313" key="5">
    <source>
        <dbReference type="Proteomes" id="UP000199312"/>
    </source>
</evidence>
<dbReference type="Proteomes" id="UP000199312">
    <property type="component" value="Unassembled WGS sequence"/>
</dbReference>
<name>A0A1I6NPY7_9FLAO</name>
<dbReference type="STRING" id="593133.SAMN04488006_0363"/>
<dbReference type="Pfam" id="PF13559">
    <property type="entry name" value="DUF4129"/>
    <property type="match status" value="1"/>
</dbReference>
<protein>
    <recommendedName>
        <fullName evidence="3">Protein-glutamine gamma-glutamyltransferase-like C-terminal domain-containing protein</fullName>
    </recommendedName>
</protein>
<feature type="chain" id="PRO_5011785639" description="Protein-glutamine gamma-glutamyltransferase-like C-terminal domain-containing protein" evidence="2">
    <location>
        <begin position="20"/>
        <end position="246"/>
    </location>
</feature>
<feature type="transmembrane region" description="Helical" evidence="1">
    <location>
        <begin position="97"/>
        <end position="118"/>
    </location>
</feature>
<dbReference type="OrthoDB" id="5491447at2"/>
<evidence type="ECO:0000256" key="2">
    <source>
        <dbReference type="SAM" id="SignalP"/>
    </source>
</evidence>